<dbReference type="GO" id="GO:0005813">
    <property type="term" value="C:centrosome"/>
    <property type="evidence" value="ECO:0007669"/>
    <property type="project" value="InterPro"/>
</dbReference>
<proteinExistence type="predicted"/>
<evidence type="ECO:0000256" key="1">
    <source>
        <dbReference type="SAM" id="Coils"/>
    </source>
</evidence>
<evidence type="ECO:0000256" key="2">
    <source>
        <dbReference type="SAM" id="MobiDB-lite"/>
    </source>
</evidence>
<keyword evidence="1" id="KW-0175">Coiled coil</keyword>
<dbReference type="PANTHER" id="PTHR22545">
    <property type="entry name" value="CENTROSOMAL PROTEIN OF 95 KDA"/>
    <property type="match status" value="1"/>
</dbReference>
<feature type="compositionally biased region" description="Basic residues" evidence="2">
    <location>
        <begin position="413"/>
        <end position="423"/>
    </location>
</feature>
<gene>
    <name evidence="3" type="ORF">EGYM00163_LOCUS17074</name>
</gene>
<feature type="region of interest" description="Disordered" evidence="2">
    <location>
        <begin position="204"/>
        <end position="242"/>
    </location>
</feature>
<feature type="region of interest" description="Disordered" evidence="2">
    <location>
        <begin position="336"/>
        <end position="463"/>
    </location>
</feature>
<name>A0A7S4FNR2_9EUGL</name>
<feature type="region of interest" description="Disordered" evidence="2">
    <location>
        <begin position="136"/>
        <end position="156"/>
    </location>
</feature>
<feature type="compositionally biased region" description="Pro residues" evidence="2">
    <location>
        <begin position="358"/>
        <end position="382"/>
    </location>
</feature>
<feature type="coiled-coil region" evidence="1">
    <location>
        <begin position="514"/>
        <end position="548"/>
    </location>
</feature>
<organism evidence="3">
    <name type="scientific">Eutreptiella gymnastica</name>
    <dbReference type="NCBI Taxonomy" id="73025"/>
    <lineage>
        <taxon>Eukaryota</taxon>
        <taxon>Discoba</taxon>
        <taxon>Euglenozoa</taxon>
        <taxon>Euglenida</taxon>
        <taxon>Spirocuta</taxon>
        <taxon>Euglenophyceae</taxon>
        <taxon>Eutreptiales</taxon>
        <taxon>Eutreptiaceae</taxon>
        <taxon>Eutreptiella</taxon>
    </lineage>
</organism>
<sequence>MPPTSGQSIGDADLSLCVSIVNSLLSRCGILHTISSISQCSPSLFVLLFEGLFHFRLPNIHREKKQTSVEKLHNMQELISTMEWTVGFSLQHIDAQGILDGEPKHLCLLIQIFNELCHIVESQQRTELELRRPLSPIPNELENEDYDENQGSQTDEVSQWCDTVLRESNLTDHVREVVSLNPDYHMSSSSSPNVSTPVQLLSLSSQQQRKKEKQQHRPGDAVEDTESDRAVGETQSPDARKTLLHPRPLAAIPVCQLPPAVAALRQPHLSPHAFLPMHKITPSEKLEAEQKAKDVSLPDAQDVPMQIQDFPPTTMEQAEPTAPQLLATAMLQDPTPLQIQSPWPPEPVLQSTSTPQHTGPPPTDPKPVLPKPPIQDQPPMRPLAPAEPKSCPQAATSARHPSNNLPKQTCHAQLHKHAHKQPLRAHDLNRPQQRTKPHHKGAPLQRRRDTSSQRLSQAQDPSQALVRRILGDEKREMLRARRFIENQQQLLQASCSSKRGREHAALVKLFRLLLKRERGHLREERARLKEHQKQAAQERLQQQAALENYYVTQHEMLTEQFQRVAECRRLQEKHQKQALDKLRREARDRQLRSLEQYYQKLCSEDDAKFHRSSVERLLKHFGLNS</sequence>
<dbReference type="EMBL" id="HBJA01048358">
    <property type="protein sequence ID" value="CAE0805948.1"/>
    <property type="molecule type" value="Transcribed_RNA"/>
</dbReference>
<protein>
    <submittedName>
        <fullName evidence="3">Uncharacterized protein</fullName>
    </submittedName>
</protein>
<accession>A0A7S4FNR2</accession>
<dbReference type="GO" id="GO:0000922">
    <property type="term" value="C:spindle pole"/>
    <property type="evidence" value="ECO:0007669"/>
    <property type="project" value="InterPro"/>
</dbReference>
<feature type="compositionally biased region" description="Polar residues" evidence="2">
    <location>
        <begin position="393"/>
        <end position="411"/>
    </location>
</feature>
<feature type="compositionally biased region" description="Polar residues" evidence="2">
    <location>
        <begin position="452"/>
        <end position="462"/>
    </location>
</feature>
<dbReference type="InterPro" id="IPR026619">
    <property type="entry name" value="CEP95"/>
</dbReference>
<dbReference type="AlphaFoldDB" id="A0A7S4FNR2"/>
<evidence type="ECO:0000313" key="3">
    <source>
        <dbReference type="EMBL" id="CAE0805948.1"/>
    </source>
</evidence>
<reference evidence="3" key="1">
    <citation type="submission" date="2021-01" db="EMBL/GenBank/DDBJ databases">
        <authorList>
            <person name="Corre E."/>
            <person name="Pelletier E."/>
            <person name="Niang G."/>
            <person name="Scheremetjew M."/>
            <person name="Finn R."/>
            <person name="Kale V."/>
            <person name="Holt S."/>
            <person name="Cochrane G."/>
            <person name="Meng A."/>
            <person name="Brown T."/>
            <person name="Cohen L."/>
        </authorList>
    </citation>
    <scope>NUCLEOTIDE SEQUENCE</scope>
    <source>
        <strain evidence="3">CCMP1594</strain>
    </source>
</reference>
<dbReference type="PANTHER" id="PTHR22545:SF0">
    <property type="entry name" value="CENTROSOMAL PROTEIN OF 95 KDA"/>
    <property type="match status" value="1"/>
</dbReference>